<dbReference type="PANTHER" id="PTHR12001">
    <property type="entry name" value="GERANYLGERANYL PYROPHOSPHATE SYNTHASE"/>
    <property type="match status" value="1"/>
</dbReference>
<dbReference type="RefSeq" id="WP_310175171.1">
    <property type="nucleotide sequence ID" value="NZ_BAABHE010000002.1"/>
</dbReference>
<dbReference type="Pfam" id="PF00348">
    <property type="entry name" value="polyprenyl_synt"/>
    <property type="match status" value="1"/>
</dbReference>
<keyword evidence="5" id="KW-0460">Magnesium</keyword>
<dbReference type="EMBL" id="JAVDYJ010000001">
    <property type="protein sequence ID" value="MDR7348204.1"/>
    <property type="molecule type" value="Genomic_DNA"/>
</dbReference>
<dbReference type="SUPFAM" id="SSF48576">
    <property type="entry name" value="Terpenoid synthases"/>
    <property type="match status" value="1"/>
</dbReference>
<dbReference type="CDD" id="cd00685">
    <property type="entry name" value="Trans_IPPS_HT"/>
    <property type="match status" value="1"/>
</dbReference>
<accession>A0ABU2B744</accession>
<evidence type="ECO:0000256" key="3">
    <source>
        <dbReference type="ARBA" id="ARBA00022679"/>
    </source>
</evidence>
<proteinExistence type="inferred from homology"/>
<evidence type="ECO:0000256" key="4">
    <source>
        <dbReference type="ARBA" id="ARBA00022723"/>
    </source>
</evidence>
<dbReference type="GO" id="GO:0004161">
    <property type="term" value="F:dimethylallyltranstransferase activity"/>
    <property type="evidence" value="ECO:0007669"/>
    <property type="project" value="UniProtKB-EC"/>
</dbReference>
<evidence type="ECO:0000256" key="1">
    <source>
        <dbReference type="ARBA" id="ARBA00001946"/>
    </source>
</evidence>
<dbReference type="PROSITE" id="PS00444">
    <property type="entry name" value="POLYPRENYL_SYNTHASE_2"/>
    <property type="match status" value="1"/>
</dbReference>
<evidence type="ECO:0000256" key="2">
    <source>
        <dbReference type="ARBA" id="ARBA00006706"/>
    </source>
</evidence>
<keyword evidence="4" id="KW-0479">Metal-binding</keyword>
<dbReference type="InterPro" id="IPR033749">
    <property type="entry name" value="Polyprenyl_synt_CS"/>
</dbReference>
<name>A0ABU2B744_9MICC</name>
<gene>
    <name evidence="7" type="ORF">J2S62_002461</name>
</gene>
<sequence length="355" mass="38608">MSIQVQLIPQTKPGQQLQREFDRRLEAILCEQTRTAPTPQMAALWQQIIKATSGGKRTRPLLVNLGYQVVATDQDTRLLDIGCAFELLHTALVIHDDIIDQDFIRRGQPTLSAHYRDAALAQGKSQATAEHLGHSAALLAGDALISQALQLLHAACQDLACGQRMIDVFHSAIQQSAAGELDDVMFSAHIESPDLDDVLQMHRLKTAAYSFEAPLITGALLAGATDEIVTRLSTFANLLGSCYQIIDDVLGTFGDAETTGKPNDSDLREGKITVLIALVESIESAAGTVEAWRHGEVSNDAMRALLIAHDIEAKARALADECCQQARAELAQLPLSKAVRTTFDQLIDDLLQRNT</sequence>
<dbReference type="GO" id="GO:0004311">
    <property type="term" value="F:geranylgeranyl diphosphate synthase activity"/>
    <property type="evidence" value="ECO:0007669"/>
    <property type="project" value="UniProtKB-EC"/>
</dbReference>
<evidence type="ECO:0000256" key="6">
    <source>
        <dbReference type="RuleBase" id="RU004466"/>
    </source>
</evidence>
<dbReference type="EC" id="2.5.1.1" evidence="7"/>
<dbReference type="Gene3D" id="1.10.600.10">
    <property type="entry name" value="Farnesyl Diphosphate Synthase"/>
    <property type="match status" value="1"/>
</dbReference>
<dbReference type="PANTHER" id="PTHR12001:SF85">
    <property type="entry name" value="SHORT CHAIN ISOPRENYL DIPHOSPHATE SYNTHASE"/>
    <property type="match status" value="1"/>
</dbReference>
<evidence type="ECO:0000313" key="7">
    <source>
        <dbReference type="EMBL" id="MDR7348204.1"/>
    </source>
</evidence>
<reference evidence="7 8" key="1">
    <citation type="submission" date="2023-07" db="EMBL/GenBank/DDBJ databases">
        <title>Sequencing the genomes of 1000 actinobacteria strains.</title>
        <authorList>
            <person name="Klenk H.-P."/>
        </authorList>
    </citation>
    <scope>NUCLEOTIDE SEQUENCE [LARGE SCALE GENOMIC DNA]</scope>
    <source>
        <strain evidence="7 8">DSM 22966</strain>
    </source>
</reference>
<comment type="cofactor">
    <cofactor evidence="1">
        <name>Mg(2+)</name>
        <dbReference type="ChEBI" id="CHEBI:18420"/>
    </cofactor>
</comment>
<organism evidence="7 8">
    <name type="scientific">Enteractinococcus fodinae</name>
    <dbReference type="NCBI Taxonomy" id="684663"/>
    <lineage>
        <taxon>Bacteria</taxon>
        <taxon>Bacillati</taxon>
        <taxon>Actinomycetota</taxon>
        <taxon>Actinomycetes</taxon>
        <taxon>Micrococcales</taxon>
        <taxon>Micrococcaceae</taxon>
    </lineage>
</organism>
<comment type="caution">
    <text evidence="7">The sequence shown here is derived from an EMBL/GenBank/DDBJ whole genome shotgun (WGS) entry which is preliminary data.</text>
</comment>
<keyword evidence="3 6" id="KW-0808">Transferase</keyword>
<dbReference type="InterPro" id="IPR000092">
    <property type="entry name" value="Polyprenyl_synt"/>
</dbReference>
<evidence type="ECO:0000313" key="8">
    <source>
        <dbReference type="Proteomes" id="UP001183794"/>
    </source>
</evidence>
<keyword evidence="8" id="KW-1185">Reference proteome</keyword>
<dbReference type="GO" id="GO:0004337">
    <property type="term" value="F:(2E,6E)-farnesyl diphosphate synthase activity"/>
    <property type="evidence" value="ECO:0007669"/>
    <property type="project" value="UniProtKB-EC"/>
</dbReference>
<dbReference type="EC" id="2.5.1.29" evidence="7"/>
<dbReference type="SFLD" id="SFLDG01017">
    <property type="entry name" value="Polyprenyl_Transferase_Like"/>
    <property type="match status" value="1"/>
</dbReference>
<dbReference type="SFLD" id="SFLDS00005">
    <property type="entry name" value="Isoprenoid_Synthase_Type_I"/>
    <property type="match status" value="1"/>
</dbReference>
<comment type="similarity">
    <text evidence="2 6">Belongs to the FPP/GGPP synthase family.</text>
</comment>
<dbReference type="PROSITE" id="PS00723">
    <property type="entry name" value="POLYPRENYL_SYNTHASE_1"/>
    <property type="match status" value="1"/>
</dbReference>
<dbReference type="InterPro" id="IPR008949">
    <property type="entry name" value="Isoprenoid_synthase_dom_sf"/>
</dbReference>
<protein>
    <submittedName>
        <fullName evidence="7">Geranylgeranyl diphosphate synthase type II</fullName>
        <ecNumber evidence="7">2.5.1.1</ecNumber>
        <ecNumber evidence="7">2.5.1.10</ecNumber>
        <ecNumber evidence="7">2.5.1.29</ecNumber>
    </submittedName>
</protein>
<dbReference type="Proteomes" id="UP001183794">
    <property type="component" value="Unassembled WGS sequence"/>
</dbReference>
<evidence type="ECO:0000256" key="5">
    <source>
        <dbReference type="ARBA" id="ARBA00022842"/>
    </source>
</evidence>
<dbReference type="EC" id="2.5.1.10" evidence="7"/>